<dbReference type="AlphaFoldDB" id="A0A930Y5J7"/>
<organism evidence="1">
    <name type="scientific">Gallibacterium anatis</name>
    <dbReference type="NCBI Taxonomy" id="750"/>
    <lineage>
        <taxon>Bacteria</taxon>
        <taxon>Pseudomonadati</taxon>
        <taxon>Pseudomonadota</taxon>
        <taxon>Gammaproteobacteria</taxon>
        <taxon>Pasteurellales</taxon>
        <taxon>Pasteurellaceae</taxon>
        <taxon>Gallibacterium</taxon>
    </lineage>
</organism>
<evidence type="ECO:0000313" key="1">
    <source>
        <dbReference type="EMBL" id="MBF4103086.1"/>
    </source>
</evidence>
<sequence>MVCKIHDENVERDQAYEAAKQILRDYPAQKLQLQRRQYIKDEIIELQQKAQQQRRRYSNN</sequence>
<gene>
    <name evidence="1" type="ORF">INT80_14330</name>
</gene>
<accession>A0A930Y5J7</accession>
<reference evidence="1" key="1">
    <citation type="submission" date="2020-11" db="EMBL/GenBank/DDBJ databases">
        <title>Gallibacterium anatis 1637, full genome, WGS.</title>
        <authorList>
            <person name="Laishevtcev A.I."/>
            <person name="Yakimova E.A."/>
            <person name="Petkovich D."/>
            <person name="Stepanova T.V."/>
            <person name="Kalendr R.S."/>
            <person name="Rubalsky E.O."/>
            <person name="Zulkarneev E.R."/>
            <person name="Aleshkin A.V."/>
        </authorList>
    </citation>
    <scope>NUCLEOTIDE SEQUENCE</scope>
    <source>
        <strain evidence="1">1637</strain>
    </source>
</reference>
<name>A0A930Y5J7_9PAST</name>
<dbReference type="EMBL" id="JADION010000053">
    <property type="protein sequence ID" value="MBF4103086.1"/>
    <property type="molecule type" value="Genomic_DNA"/>
</dbReference>
<protein>
    <submittedName>
        <fullName evidence="1">Uncharacterized protein</fullName>
    </submittedName>
</protein>
<proteinExistence type="predicted"/>
<comment type="caution">
    <text evidence="1">The sequence shown here is derived from an EMBL/GenBank/DDBJ whole genome shotgun (WGS) entry which is preliminary data.</text>
</comment>